<sequence>MTNNIRDPGSDSGESIKRTKQGRFSWVKRFIQSKSMPPQKEHFKRDHIALNHRSSKSEDNGAGNSRKTARFQGKQEDDDSSTNAGAQSVNFENDSRKAYSKSPSIADTSVTTRFDNASTRPMISISTISARSSTFSDHSHQTSNTVQSDHPTLFTNASTTGIPPASIMDRRDHVNRQLSMSSHLYTTNNSSNHTFNTVMSPVSVPNMTQHNDESSEVSK</sequence>
<feature type="region of interest" description="Disordered" evidence="1">
    <location>
        <begin position="1"/>
        <end position="105"/>
    </location>
</feature>
<evidence type="ECO:0000313" key="3">
    <source>
        <dbReference type="Proteomes" id="UP000094389"/>
    </source>
</evidence>
<dbReference type="OrthoDB" id="4035860at2759"/>
<dbReference type="EMBL" id="KV453925">
    <property type="protein sequence ID" value="ODV76438.1"/>
    <property type="molecule type" value="Genomic_DNA"/>
</dbReference>
<reference evidence="2 3" key="1">
    <citation type="journal article" date="2016" name="Proc. Natl. Acad. Sci. U.S.A.">
        <title>Comparative genomics of biotechnologically important yeasts.</title>
        <authorList>
            <person name="Riley R."/>
            <person name="Haridas S."/>
            <person name="Wolfe K.H."/>
            <person name="Lopes M.R."/>
            <person name="Hittinger C.T."/>
            <person name="Goeker M."/>
            <person name="Salamov A.A."/>
            <person name="Wisecaver J.H."/>
            <person name="Long T.M."/>
            <person name="Calvey C.H."/>
            <person name="Aerts A.L."/>
            <person name="Barry K.W."/>
            <person name="Choi C."/>
            <person name="Clum A."/>
            <person name="Coughlan A.Y."/>
            <person name="Deshpande S."/>
            <person name="Douglass A.P."/>
            <person name="Hanson S.J."/>
            <person name="Klenk H.-P."/>
            <person name="LaButti K.M."/>
            <person name="Lapidus A."/>
            <person name="Lindquist E.A."/>
            <person name="Lipzen A.M."/>
            <person name="Meier-Kolthoff J.P."/>
            <person name="Ohm R.A."/>
            <person name="Otillar R.P."/>
            <person name="Pangilinan J.L."/>
            <person name="Peng Y."/>
            <person name="Rokas A."/>
            <person name="Rosa C.A."/>
            <person name="Scheuner C."/>
            <person name="Sibirny A.A."/>
            <person name="Slot J.C."/>
            <person name="Stielow J.B."/>
            <person name="Sun H."/>
            <person name="Kurtzman C.P."/>
            <person name="Blackwell M."/>
            <person name="Grigoriev I.V."/>
            <person name="Jeffries T.W."/>
        </authorList>
    </citation>
    <scope>NUCLEOTIDE SEQUENCE [LARGE SCALE GENOMIC DNA]</scope>
    <source>
        <strain evidence="3">ATCC 18201 / CBS 1600 / BCRC 20928 / JCM 3617 / NBRC 0987 / NRRL Y-1542</strain>
    </source>
</reference>
<name>A0A1E4SAD4_CYBJN</name>
<dbReference type="Proteomes" id="UP000094389">
    <property type="component" value="Unassembled WGS sequence"/>
</dbReference>
<protein>
    <submittedName>
        <fullName evidence="2">Uncharacterized protein</fullName>
    </submittedName>
</protein>
<dbReference type="AlphaFoldDB" id="A0A1E4SAD4"/>
<feature type="compositionally biased region" description="Polar residues" evidence="1">
    <location>
        <begin position="81"/>
        <end position="92"/>
    </location>
</feature>
<dbReference type="GeneID" id="30991688"/>
<evidence type="ECO:0000256" key="1">
    <source>
        <dbReference type="SAM" id="MobiDB-lite"/>
    </source>
</evidence>
<organism evidence="2 3">
    <name type="scientific">Cyberlindnera jadinii (strain ATCC 18201 / CBS 1600 / BCRC 20928 / JCM 3617 / NBRC 0987 / NRRL Y-1542)</name>
    <name type="common">Torula yeast</name>
    <name type="synonym">Candida utilis</name>
    <dbReference type="NCBI Taxonomy" id="983966"/>
    <lineage>
        <taxon>Eukaryota</taxon>
        <taxon>Fungi</taxon>
        <taxon>Dikarya</taxon>
        <taxon>Ascomycota</taxon>
        <taxon>Saccharomycotina</taxon>
        <taxon>Saccharomycetes</taxon>
        <taxon>Phaffomycetales</taxon>
        <taxon>Phaffomycetaceae</taxon>
        <taxon>Cyberlindnera</taxon>
    </lineage>
</organism>
<proteinExistence type="predicted"/>
<evidence type="ECO:0000313" key="2">
    <source>
        <dbReference type="EMBL" id="ODV76438.1"/>
    </source>
</evidence>
<dbReference type="RefSeq" id="XP_020073477.1">
    <property type="nucleotide sequence ID" value="XM_020217292.1"/>
</dbReference>
<keyword evidence="3" id="KW-1185">Reference proteome</keyword>
<gene>
    <name evidence="2" type="ORF">CYBJADRAFT_188119</name>
</gene>
<feature type="compositionally biased region" description="Basic and acidic residues" evidence="1">
    <location>
        <begin position="39"/>
        <end position="59"/>
    </location>
</feature>
<accession>A0A1E4SAD4</accession>